<keyword evidence="9" id="KW-1185">Reference proteome</keyword>
<name>L2GVI0_VAVCU</name>
<gene>
    <name evidence="8" type="ORF">VCUG_00840</name>
</gene>
<evidence type="ECO:0000259" key="7">
    <source>
        <dbReference type="PROSITE" id="PS50157"/>
    </source>
</evidence>
<dbReference type="SMART" id="SM00355">
    <property type="entry name" value="ZnF_C2H2"/>
    <property type="match status" value="2"/>
</dbReference>
<dbReference type="Gene3D" id="3.30.160.60">
    <property type="entry name" value="Classic Zinc Finger"/>
    <property type="match status" value="2"/>
</dbReference>
<dbReference type="OMA" id="NNRERMR"/>
<dbReference type="RefSeq" id="XP_008073860.1">
    <property type="nucleotide sequence ID" value="XM_008075669.1"/>
</dbReference>
<evidence type="ECO:0000256" key="4">
    <source>
        <dbReference type="ARBA" id="ARBA00022833"/>
    </source>
</evidence>
<dbReference type="STRING" id="948595.L2GVI0"/>
<feature type="domain" description="C2H2-type" evidence="7">
    <location>
        <begin position="226"/>
        <end position="255"/>
    </location>
</feature>
<dbReference type="PROSITE" id="PS50157">
    <property type="entry name" value="ZINC_FINGER_C2H2_2"/>
    <property type="match status" value="2"/>
</dbReference>
<dbReference type="InParanoid" id="L2GVI0"/>
<sequence>MKWEKTTKEKDEYVVGSPVGSILPSERVNFGAVRENMCISLFGTNGESALEHLDLIAMASLRGLQKEKDMSLLNNIKKENNKYIREKSNNRERMRKKPTELSDSSEVSENFDIRKPKSQHNSTETSHRRIKVNLHGRDNAEDEKMARDKTALDYLFEQAEIESRKMAEIERIEQFRREREHAIRMARMSHRESEDAGHDEIDYLYDGYQIPDDIFKVRYENDNKMYYCPKKNCGKNFPSLSRVKRHYIVHTGKKPYKCLNPDCKKSFSRKDNMLQHYRNHCTMSRRKRFKEYEP</sequence>
<dbReference type="SUPFAM" id="SSF57667">
    <property type="entry name" value="beta-beta-alpha zinc fingers"/>
    <property type="match status" value="1"/>
</dbReference>
<keyword evidence="2" id="KW-0677">Repeat</keyword>
<proteinExistence type="predicted"/>
<feature type="region of interest" description="Disordered" evidence="6">
    <location>
        <begin position="83"/>
        <end position="127"/>
    </location>
</feature>
<reference evidence="9" key="1">
    <citation type="submission" date="2011-03" db="EMBL/GenBank/DDBJ databases">
        <title>The genome sequence of Vavraia culicis strain floridensis.</title>
        <authorList>
            <consortium name="The Broad Institute Genome Sequencing Platform"/>
            <person name="Cuomo C."/>
            <person name="Becnel J."/>
            <person name="Sanscrainte N."/>
            <person name="Young S.K."/>
            <person name="Zeng Q."/>
            <person name="Gargeya S."/>
            <person name="Fitzgerald M."/>
            <person name="Haas B."/>
            <person name="Abouelleil A."/>
            <person name="Alvarado L."/>
            <person name="Arachchi H.M."/>
            <person name="Berlin A."/>
            <person name="Chapman S.B."/>
            <person name="Gearin G."/>
            <person name="Goldberg J."/>
            <person name="Griggs A."/>
            <person name="Gujja S."/>
            <person name="Hansen M."/>
            <person name="Heiman D."/>
            <person name="Howarth C."/>
            <person name="Larimer J."/>
            <person name="Lui A."/>
            <person name="MacDonald P.J.P."/>
            <person name="McCowen C."/>
            <person name="Montmayeur A."/>
            <person name="Murphy C."/>
            <person name="Neiman D."/>
            <person name="Pearson M."/>
            <person name="Priest M."/>
            <person name="Roberts A."/>
            <person name="Saif S."/>
            <person name="Shea T."/>
            <person name="Sisk P."/>
            <person name="Stolte C."/>
            <person name="Sykes S."/>
            <person name="Wortman J."/>
            <person name="Nusbaum C."/>
            <person name="Birren B."/>
        </authorList>
    </citation>
    <scope>NUCLEOTIDE SEQUENCE [LARGE SCALE GENOMIC DNA]</scope>
    <source>
        <strain evidence="9">floridensis</strain>
    </source>
</reference>
<dbReference type="InterPro" id="IPR036236">
    <property type="entry name" value="Znf_C2H2_sf"/>
</dbReference>
<evidence type="ECO:0000313" key="9">
    <source>
        <dbReference type="Proteomes" id="UP000011081"/>
    </source>
</evidence>
<organism evidence="8 9">
    <name type="scientific">Vavraia culicis (isolate floridensis)</name>
    <name type="common">Microsporidian parasite</name>
    <dbReference type="NCBI Taxonomy" id="948595"/>
    <lineage>
        <taxon>Eukaryota</taxon>
        <taxon>Fungi</taxon>
        <taxon>Fungi incertae sedis</taxon>
        <taxon>Microsporidia</taxon>
        <taxon>Pleistophoridae</taxon>
        <taxon>Vavraia</taxon>
    </lineage>
</organism>
<protein>
    <recommendedName>
        <fullName evidence="7">C2H2-type domain-containing protein</fullName>
    </recommendedName>
</protein>
<dbReference type="PANTHER" id="PTHR23235">
    <property type="entry name" value="KRUEPPEL-LIKE TRANSCRIPTION FACTOR"/>
    <property type="match status" value="1"/>
</dbReference>
<feature type="domain" description="C2H2-type" evidence="7">
    <location>
        <begin position="256"/>
        <end position="280"/>
    </location>
</feature>
<evidence type="ECO:0000313" key="8">
    <source>
        <dbReference type="EMBL" id="ELA47639.1"/>
    </source>
</evidence>
<dbReference type="GO" id="GO:0008270">
    <property type="term" value="F:zinc ion binding"/>
    <property type="evidence" value="ECO:0007669"/>
    <property type="project" value="UniProtKB-KW"/>
</dbReference>
<feature type="compositionally biased region" description="Basic and acidic residues" evidence="6">
    <location>
        <begin position="83"/>
        <end position="100"/>
    </location>
</feature>
<accession>L2GVI0</accession>
<evidence type="ECO:0000256" key="5">
    <source>
        <dbReference type="PROSITE-ProRule" id="PRU00042"/>
    </source>
</evidence>
<evidence type="ECO:0000256" key="6">
    <source>
        <dbReference type="SAM" id="MobiDB-lite"/>
    </source>
</evidence>
<dbReference type="Proteomes" id="UP000011081">
    <property type="component" value="Unassembled WGS sequence"/>
</dbReference>
<evidence type="ECO:0000256" key="2">
    <source>
        <dbReference type="ARBA" id="ARBA00022737"/>
    </source>
</evidence>
<dbReference type="Pfam" id="PF00096">
    <property type="entry name" value="zf-C2H2"/>
    <property type="match status" value="2"/>
</dbReference>
<dbReference type="AlphaFoldDB" id="L2GVI0"/>
<evidence type="ECO:0000256" key="3">
    <source>
        <dbReference type="ARBA" id="ARBA00022771"/>
    </source>
</evidence>
<dbReference type="FunFam" id="3.30.160.60:FF:000100">
    <property type="entry name" value="Zinc finger 45-like"/>
    <property type="match status" value="1"/>
</dbReference>
<dbReference type="VEuPathDB" id="MicrosporidiaDB:VCUG_00840"/>
<keyword evidence="3 5" id="KW-0863">Zinc-finger</keyword>
<keyword evidence="4" id="KW-0862">Zinc</keyword>
<dbReference type="EMBL" id="GL877414">
    <property type="protein sequence ID" value="ELA47639.1"/>
    <property type="molecule type" value="Genomic_DNA"/>
</dbReference>
<dbReference type="GeneID" id="19878723"/>
<evidence type="ECO:0000256" key="1">
    <source>
        <dbReference type="ARBA" id="ARBA00022723"/>
    </source>
</evidence>
<dbReference type="HOGENOM" id="CLU_960380_0_0_1"/>
<keyword evidence="1" id="KW-0479">Metal-binding</keyword>
<dbReference type="PROSITE" id="PS00028">
    <property type="entry name" value="ZINC_FINGER_C2H2_1"/>
    <property type="match status" value="2"/>
</dbReference>
<dbReference type="OrthoDB" id="6365676at2759"/>
<dbReference type="InterPro" id="IPR013087">
    <property type="entry name" value="Znf_C2H2_type"/>
</dbReference>